<feature type="domain" description="Transposable element P transposase-like RNase H" evidence="1">
    <location>
        <begin position="3"/>
        <end position="86"/>
    </location>
</feature>
<sequence length="122" mass="13673">MDGFEDSGGENRSQRLADKDRVFMARGIHKKLKQPLTYYFNSGGMKSAVLTKAIKDMIRSARSSGLKMVATVFDQGGPNRAAINSLYEETKRNFALQGKENHGFGFFIDDEEVVPLYDPPHL</sequence>
<organism evidence="2 3">
    <name type="scientific">Brassicogethes aeneus</name>
    <name type="common">Rape pollen beetle</name>
    <name type="synonym">Meligethes aeneus</name>
    <dbReference type="NCBI Taxonomy" id="1431903"/>
    <lineage>
        <taxon>Eukaryota</taxon>
        <taxon>Metazoa</taxon>
        <taxon>Ecdysozoa</taxon>
        <taxon>Arthropoda</taxon>
        <taxon>Hexapoda</taxon>
        <taxon>Insecta</taxon>
        <taxon>Pterygota</taxon>
        <taxon>Neoptera</taxon>
        <taxon>Endopterygota</taxon>
        <taxon>Coleoptera</taxon>
        <taxon>Polyphaga</taxon>
        <taxon>Cucujiformia</taxon>
        <taxon>Nitidulidae</taxon>
        <taxon>Meligethinae</taxon>
        <taxon>Brassicogethes</taxon>
    </lineage>
</organism>
<protein>
    <recommendedName>
        <fullName evidence="1">Transposable element P transposase-like RNase H domain-containing protein</fullName>
    </recommendedName>
</protein>
<accession>A0A9P0AQH7</accession>
<dbReference type="InterPro" id="IPR048365">
    <property type="entry name" value="TNP-like_RNaseH_N"/>
</dbReference>
<reference evidence="2" key="1">
    <citation type="submission" date="2021-12" db="EMBL/GenBank/DDBJ databases">
        <authorList>
            <person name="King R."/>
        </authorList>
    </citation>
    <scope>NUCLEOTIDE SEQUENCE</scope>
</reference>
<dbReference type="Proteomes" id="UP001154078">
    <property type="component" value="Chromosome 1"/>
</dbReference>
<dbReference type="EMBL" id="OV121132">
    <property type="protein sequence ID" value="CAH0546653.1"/>
    <property type="molecule type" value="Genomic_DNA"/>
</dbReference>
<name>A0A9P0AQH7_BRAAE</name>
<gene>
    <name evidence="2" type="ORF">MELIAE_LOCUS770</name>
</gene>
<dbReference type="Pfam" id="PF21787">
    <property type="entry name" value="TNP-like_RNaseH_N"/>
    <property type="match status" value="1"/>
</dbReference>
<evidence type="ECO:0000313" key="3">
    <source>
        <dbReference type="Proteomes" id="UP001154078"/>
    </source>
</evidence>
<evidence type="ECO:0000259" key="1">
    <source>
        <dbReference type="Pfam" id="PF21787"/>
    </source>
</evidence>
<keyword evidence="3" id="KW-1185">Reference proteome</keyword>
<dbReference type="OrthoDB" id="7474070at2759"/>
<evidence type="ECO:0000313" key="2">
    <source>
        <dbReference type="EMBL" id="CAH0546653.1"/>
    </source>
</evidence>
<proteinExistence type="predicted"/>
<dbReference type="AlphaFoldDB" id="A0A9P0AQH7"/>